<dbReference type="EMBL" id="AOPZ01000151">
    <property type="protein sequence ID" value="EPH43552.1"/>
    <property type="molecule type" value="Genomic_DNA"/>
</dbReference>
<name>S4AQ20_9ACTN</name>
<organism evidence="1 2">
    <name type="scientific">Streptomyces aurantiacus JA 4570</name>
    <dbReference type="NCBI Taxonomy" id="1286094"/>
    <lineage>
        <taxon>Bacteria</taxon>
        <taxon>Bacillati</taxon>
        <taxon>Actinomycetota</taxon>
        <taxon>Actinomycetes</taxon>
        <taxon>Kitasatosporales</taxon>
        <taxon>Streptomycetaceae</taxon>
        <taxon>Streptomyces</taxon>
        <taxon>Streptomyces aurantiacus group</taxon>
    </lineage>
</organism>
<sequence length="58" mass="6025">MQLLHVHLGAGDFAQAVHEDVRPGPQPFAKLPAMTSRHVADIWSAESGNGGVAGSHAP</sequence>
<evidence type="ECO:0000313" key="1">
    <source>
        <dbReference type="EMBL" id="EPH43552.1"/>
    </source>
</evidence>
<protein>
    <submittedName>
        <fullName evidence="1">Uncharacterized protein</fullName>
    </submittedName>
</protein>
<reference evidence="1 2" key="1">
    <citation type="submission" date="2013-02" db="EMBL/GenBank/DDBJ databases">
        <title>Draft Genome Sequence of Streptomyces aurantiacus, Which Produces Setomimycin.</title>
        <authorList>
            <person name="Gruening B.A."/>
            <person name="Praeg A."/>
            <person name="Erxleben A."/>
            <person name="Guenther S."/>
            <person name="Mueller M."/>
        </authorList>
    </citation>
    <scope>NUCLEOTIDE SEQUENCE [LARGE SCALE GENOMIC DNA]</scope>
    <source>
        <strain evidence="1 2">JA 4570</strain>
    </source>
</reference>
<evidence type="ECO:0000313" key="2">
    <source>
        <dbReference type="Proteomes" id="UP000014629"/>
    </source>
</evidence>
<dbReference type="AlphaFoldDB" id="S4AQ20"/>
<dbReference type="Proteomes" id="UP000014629">
    <property type="component" value="Unassembled WGS sequence"/>
</dbReference>
<gene>
    <name evidence="1" type="ORF">STRAU_3376</name>
</gene>
<proteinExistence type="predicted"/>
<keyword evidence="2" id="KW-1185">Reference proteome</keyword>
<accession>S4AQ20</accession>
<comment type="caution">
    <text evidence="1">The sequence shown here is derived from an EMBL/GenBank/DDBJ whole genome shotgun (WGS) entry which is preliminary data.</text>
</comment>